<keyword evidence="2" id="KW-1185">Reference proteome</keyword>
<sequence>MLDSDLFEEDYEFVYPKRTAPIPYSQSPSLKKYSLSLYSPINQSPNFDNDPISKSLMLGIPRFECPLPDPKPDMHEYPKPILKKCDQTYDENLYKNGSFFNFEGVEADRDESDSECENVFSVALREMKEKNKQWSSPLPNESVLPRFNYVSRVIDDLNSTYCNTSINTKALAAKYLNDPSAQSILLPRLDTGNLFQLYNPTKETNRKIIMRKSVSSCSGQDSGNFEEDSEDDDIWLFGKPAMDFDQSMERTKFLVDGSNSDEDDDDYVLDIDKLKQLPKLL</sequence>
<dbReference type="Proteomes" id="UP000276133">
    <property type="component" value="Unassembled WGS sequence"/>
</dbReference>
<proteinExistence type="predicted"/>
<dbReference type="OrthoDB" id="10456408at2759"/>
<organism evidence="1 2">
    <name type="scientific">Brachionus plicatilis</name>
    <name type="common">Marine rotifer</name>
    <name type="synonym">Brachionus muelleri</name>
    <dbReference type="NCBI Taxonomy" id="10195"/>
    <lineage>
        <taxon>Eukaryota</taxon>
        <taxon>Metazoa</taxon>
        <taxon>Spiralia</taxon>
        <taxon>Gnathifera</taxon>
        <taxon>Rotifera</taxon>
        <taxon>Eurotatoria</taxon>
        <taxon>Monogononta</taxon>
        <taxon>Pseudotrocha</taxon>
        <taxon>Ploima</taxon>
        <taxon>Brachionidae</taxon>
        <taxon>Brachionus</taxon>
    </lineage>
</organism>
<name>A0A3M7PAX0_BRAPC</name>
<evidence type="ECO:0000313" key="2">
    <source>
        <dbReference type="Proteomes" id="UP000276133"/>
    </source>
</evidence>
<accession>A0A3M7PAX0</accession>
<dbReference type="EMBL" id="REGN01012328">
    <property type="protein sequence ID" value="RMZ95864.1"/>
    <property type="molecule type" value="Genomic_DNA"/>
</dbReference>
<protein>
    <submittedName>
        <fullName evidence="1">Uncharacterized protein</fullName>
    </submittedName>
</protein>
<comment type="caution">
    <text evidence="1">The sequence shown here is derived from an EMBL/GenBank/DDBJ whole genome shotgun (WGS) entry which is preliminary data.</text>
</comment>
<reference evidence="1 2" key="1">
    <citation type="journal article" date="2018" name="Sci. Rep.">
        <title>Genomic signatures of local adaptation to the degree of environmental predictability in rotifers.</title>
        <authorList>
            <person name="Franch-Gras L."/>
            <person name="Hahn C."/>
            <person name="Garcia-Roger E.M."/>
            <person name="Carmona M.J."/>
            <person name="Serra M."/>
            <person name="Gomez A."/>
        </authorList>
    </citation>
    <scope>NUCLEOTIDE SEQUENCE [LARGE SCALE GENOMIC DNA]</scope>
    <source>
        <strain evidence="1">HYR1</strain>
    </source>
</reference>
<dbReference type="AlphaFoldDB" id="A0A3M7PAX0"/>
<evidence type="ECO:0000313" key="1">
    <source>
        <dbReference type="EMBL" id="RMZ95864.1"/>
    </source>
</evidence>
<gene>
    <name evidence="1" type="ORF">BpHYR1_004560</name>
</gene>